<organism evidence="1 2">
    <name type="scientific">Exidia glandulosa HHB12029</name>
    <dbReference type="NCBI Taxonomy" id="1314781"/>
    <lineage>
        <taxon>Eukaryota</taxon>
        <taxon>Fungi</taxon>
        <taxon>Dikarya</taxon>
        <taxon>Basidiomycota</taxon>
        <taxon>Agaricomycotina</taxon>
        <taxon>Agaricomycetes</taxon>
        <taxon>Auriculariales</taxon>
        <taxon>Exidiaceae</taxon>
        <taxon>Exidia</taxon>
    </lineage>
</organism>
<dbReference type="Proteomes" id="UP000077266">
    <property type="component" value="Unassembled WGS sequence"/>
</dbReference>
<accession>A0A165KWE5</accession>
<reference evidence="1 2" key="1">
    <citation type="journal article" date="2016" name="Mol. Biol. Evol.">
        <title>Comparative Genomics of Early-Diverging Mushroom-Forming Fungi Provides Insights into the Origins of Lignocellulose Decay Capabilities.</title>
        <authorList>
            <person name="Nagy L.G."/>
            <person name="Riley R."/>
            <person name="Tritt A."/>
            <person name="Adam C."/>
            <person name="Daum C."/>
            <person name="Floudas D."/>
            <person name="Sun H."/>
            <person name="Yadav J.S."/>
            <person name="Pangilinan J."/>
            <person name="Larsson K.H."/>
            <person name="Matsuura K."/>
            <person name="Barry K."/>
            <person name="Labutti K."/>
            <person name="Kuo R."/>
            <person name="Ohm R.A."/>
            <person name="Bhattacharya S.S."/>
            <person name="Shirouzu T."/>
            <person name="Yoshinaga Y."/>
            <person name="Martin F.M."/>
            <person name="Grigoriev I.V."/>
            <person name="Hibbett D.S."/>
        </authorList>
    </citation>
    <scope>NUCLEOTIDE SEQUENCE [LARGE SCALE GENOMIC DNA]</scope>
    <source>
        <strain evidence="1 2">HHB12029</strain>
    </source>
</reference>
<protein>
    <submittedName>
        <fullName evidence="1">Uncharacterized protein</fullName>
    </submittedName>
</protein>
<sequence>MDTDSYKSAIRPWSSTQDMKRANIADDAAQTRLPDTVDKAAFLSCPLELPASPPELPVGLFPGLPELDPLDDDDDELLLLELELPPAVPPPVFPPSITLEPTYCPFPLFTLRLKTPPSPVIEISDPPFTIQDPAPHGHAALTGPRASLATPELLHLLLRQTENPSTTPSAGLQIQAGLPFCPH</sequence>
<dbReference type="EMBL" id="KV425936">
    <property type="protein sequence ID" value="KZV96987.1"/>
    <property type="molecule type" value="Genomic_DNA"/>
</dbReference>
<name>A0A165KWE5_EXIGL</name>
<proteinExistence type="predicted"/>
<gene>
    <name evidence="1" type="ORF">EXIGLDRAFT_732057</name>
</gene>
<keyword evidence="2" id="KW-1185">Reference proteome</keyword>
<dbReference type="AlphaFoldDB" id="A0A165KWE5"/>
<evidence type="ECO:0000313" key="2">
    <source>
        <dbReference type="Proteomes" id="UP000077266"/>
    </source>
</evidence>
<dbReference type="InParanoid" id="A0A165KWE5"/>
<evidence type="ECO:0000313" key="1">
    <source>
        <dbReference type="EMBL" id="KZV96987.1"/>
    </source>
</evidence>